<feature type="compositionally biased region" description="Pro residues" evidence="1">
    <location>
        <begin position="318"/>
        <end position="333"/>
    </location>
</feature>
<name>A0A6C0AQ37_9ZZZZ</name>
<sequence>MKQYLENLKYEAIFRRESNINTLQRIGKKLFMNNSNGTLTETSVIIARSHGHIVGAIKCPKDTAIITSGHGDYVDHNVYSVMAPAVIKLLFKSSEEKPALDNFKNFLKLKLGWSGHYGPDSLINSVSYKTPGSYVKNVLLTKSANDYRIENDPLNDFRGVYDITDSIVQNVLEYNDFTHQKYALDLEDKKDLTTLTSLKKFIETLIKAGGRTLGIGGERRDLKYALDHLPPISKYKLIKPLTDRMYGQTMFSGITTEEILNELHTNPDLGYKGHIIFLIVYACGSWAEGIDKKIRKQIKLSVGAANGYSLAESKEFPEPPTPFNISPNHPPPTGYKTVISSPSDVGYISLANNNSNNE</sequence>
<evidence type="ECO:0000313" key="2">
    <source>
        <dbReference type="EMBL" id="QHS81878.1"/>
    </source>
</evidence>
<protein>
    <submittedName>
        <fullName evidence="2">Uncharacterized protein</fullName>
    </submittedName>
</protein>
<dbReference type="EMBL" id="MN740760">
    <property type="protein sequence ID" value="QHS81878.1"/>
    <property type="molecule type" value="Genomic_DNA"/>
</dbReference>
<feature type="region of interest" description="Disordered" evidence="1">
    <location>
        <begin position="313"/>
        <end position="336"/>
    </location>
</feature>
<evidence type="ECO:0000256" key="1">
    <source>
        <dbReference type="SAM" id="MobiDB-lite"/>
    </source>
</evidence>
<reference evidence="2" key="1">
    <citation type="journal article" date="2020" name="Nature">
        <title>Giant virus diversity and host interactions through global metagenomics.</title>
        <authorList>
            <person name="Schulz F."/>
            <person name="Roux S."/>
            <person name="Paez-Espino D."/>
            <person name="Jungbluth S."/>
            <person name="Walsh D.A."/>
            <person name="Denef V.J."/>
            <person name="McMahon K.D."/>
            <person name="Konstantinidis K.T."/>
            <person name="Eloe-Fadrosh E.A."/>
            <person name="Kyrpides N.C."/>
            <person name="Woyke T."/>
        </authorList>
    </citation>
    <scope>NUCLEOTIDE SEQUENCE</scope>
    <source>
        <strain evidence="2">GVMAG-S-1101164-72</strain>
    </source>
</reference>
<proteinExistence type="predicted"/>
<accession>A0A6C0AQ37</accession>
<organism evidence="2">
    <name type="scientific">viral metagenome</name>
    <dbReference type="NCBI Taxonomy" id="1070528"/>
    <lineage>
        <taxon>unclassified sequences</taxon>
        <taxon>metagenomes</taxon>
        <taxon>organismal metagenomes</taxon>
    </lineage>
</organism>
<dbReference type="AlphaFoldDB" id="A0A6C0AQ37"/>